<feature type="domain" description="Hcy-binding" evidence="6">
    <location>
        <begin position="4"/>
        <end position="357"/>
    </location>
</feature>
<reference evidence="7" key="1">
    <citation type="journal article" date="2020" name="Stud. Mycol.">
        <title>101 Dothideomycetes genomes: a test case for predicting lifestyles and emergence of pathogens.</title>
        <authorList>
            <person name="Haridas S."/>
            <person name="Albert R."/>
            <person name="Binder M."/>
            <person name="Bloem J."/>
            <person name="Labutti K."/>
            <person name="Salamov A."/>
            <person name="Andreopoulos B."/>
            <person name="Baker S."/>
            <person name="Barry K."/>
            <person name="Bills G."/>
            <person name="Bluhm B."/>
            <person name="Cannon C."/>
            <person name="Castanera R."/>
            <person name="Culley D."/>
            <person name="Daum C."/>
            <person name="Ezra D."/>
            <person name="Gonzalez J."/>
            <person name="Henrissat B."/>
            <person name="Kuo A."/>
            <person name="Liang C."/>
            <person name="Lipzen A."/>
            <person name="Lutzoni F."/>
            <person name="Magnuson J."/>
            <person name="Mondo S."/>
            <person name="Nolan M."/>
            <person name="Ohm R."/>
            <person name="Pangilinan J."/>
            <person name="Park H.-J."/>
            <person name="Ramirez L."/>
            <person name="Alfaro M."/>
            <person name="Sun H."/>
            <person name="Tritt A."/>
            <person name="Yoshinaga Y."/>
            <person name="Zwiers L.-H."/>
            <person name="Turgeon B."/>
            <person name="Goodwin S."/>
            <person name="Spatafora J."/>
            <person name="Crous P."/>
            <person name="Grigoriev I."/>
        </authorList>
    </citation>
    <scope>NUCLEOTIDE SEQUENCE</scope>
    <source>
        <strain evidence="7">CBS 121167</strain>
    </source>
</reference>
<organism evidence="7 8">
    <name type="scientific">Aplosporella prunicola CBS 121167</name>
    <dbReference type="NCBI Taxonomy" id="1176127"/>
    <lineage>
        <taxon>Eukaryota</taxon>
        <taxon>Fungi</taxon>
        <taxon>Dikarya</taxon>
        <taxon>Ascomycota</taxon>
        <taxon>Pezizomycotina</taxon>
        <taxon>Dothideomycetes</taxon>
        <taxon>Dothideomycetes incertae sedis</taxon>
        <taxon>Botryosphaeriales</taxon>
        <taxon>Aplosporellaceae</taxon>
        <taxon>Aplosporella</taxon>
    </lineage>
</organism>
<keyword evidence="4 5" id="KW-0862">Zinc</keyword>
<feature type="binding site" evidence="5">
    <location>
        <position position="343"/>
    </location>
    <ligand>
        <name>Zn(2+)</name>
        <dbReference type="ChEBI" id="CHEBI:29105"/>
    </ligand>
</feature>
<gene>
    <name evidence="7" type="ORF">K452DRAFT_263836</name>
</gene>
<feature type="binding site" evidence="5">
    <location>
        <position position="268"/>
    </location>
    <ligand>
        <name>Zn(2+)</name>
        <dbReference type="ChEBI" id="CHEBI:29105"/>
    </ligand>
</feature>
<evidence type="ECO:0000256" key="1">
    <source>
        <dbReference type="ARBA" id="ARBA00022603"/>
    </source>
</evidence>
<evidence type="ECO:0000256" key="2">
    <source>
        <dbReference type="ARBA" id="ARBA00022679"/>
    </source>
</evidence>
<proteinExistence type="predicted"/>
<sequence length="370" mass="39436">MSTPPPPPPPPLPNALTLDAALATALETSHGLDLSTPEWSAAALRTPHGRAAIRAVHEAYFRAGAEVATTATYQVGAVSERDGAEDKKDNGGNSEDDNAALIRTAVRLAHEARERVLAERAAREEELGKRLFVAGSLGPYGACLADGSEYTGAYGARVGAAELRAFHRGRIGALVGAGVDLLALETVPCAEEVAVVVRLLEKEFCGVRAWVGLSVRERDERDERDERNECEQQDDDDDAIVLADGSPLAPLSHLLTLSPSITAFGPNCIAPHLVTRTLRILRRHQPHSDARTTRKPLLCYPNSGETWDAAGKAWRGSRGGGAVLAERVREWWGEGARWVGGCCRTGAEEVRVVGRVLGELGRGEGGGEGV</sequence>
<dbReference type="InterPro" id="IPR003726">
    <property type="entry name" value="HCY_dom"/>
</dbReference>
<dbReference type="GO" id="GO:0008898">
    <property type="term" value="F:S-adenosylmethionine-homocysteine S-methyltransferase activity"/>
    <property type="evidence" value="ECO:0007669"/>
    <property type="project" value="TreeGrafter"/>
</dbReference>
<dbReference type="SUPFAM" id="SSF82282">
    <property type="entry name" value="Homocysteine S-methyltransferase"/>
    <property type="match status" value="1"/>
</dbReference>
<dbReference type="Proteomes" id="UP000799438">
    <property type="component" value="Unassembled WGS sequence"/>
</dbReference>
<evidence type="ECO:0000313" key="7">
    <source>
        <dbReference type="EMBL" id="KAF2146199.1"/>
    </source>
</evidence>
<feature type="binding site" evidence="5">
    <location>
        <position position="342"/>
    </location>
    <ligand>
        <name>Zn(2+)</name>
        <dbReference type="ChEBI" id="CHEBI:29105"/>
    </ligand>
</feature>
<evidence type="ECO:0000256" key="4">
    <source>
        <dbReference type="ARBA" id="ARBA00022833"/>
    </source>
</evidence>
<dbReference type="GeneID" id="54296163"/>
<dbReference type="AlphaFoldDB" id="A0A6A6BPY0"/>
<dbReference type="GO" id="GO:0009086">
    <property type="term" value="P:methionine biosynthetic process"/>
    <property type="evidence" value="ECO:0007669"/>
    <property type="project" value="TreeGrafter"/>
</dbReference>
<dbReference type="RefSeq" id="XP_033401908.1">
    <property type="nucleotide sequence ID" value="XM_033538667.1"/>
</dbReference>
<evidence type="ECO:0000313" key="8">
    <source>
        <dbReference type="Proteomes" id="UP000799438"/>
    </source>
</evidence>
<dbReference type="GO" id="GO:0033528">
    <property type="term" value="P:S-methylmethionine cycle"/>
    <property type="evidence" value="ECO:0007669"/>
    <property type="project" value="TreeGrafter"/>
</dbReference>
<name>A0A6A6BPY0_9PEZI</name>
<evidence type="ECO:0000256" key="5">
    <source>
        <dbReference type="PROSITE-ProRule" id="PRU00333"/>
    </source>
</evidence>
<dbReference type="OrthoDB" id="261426at2759"/>
<keyword evidence="2 5" id="KW-0808">Transferase</keyword>
<dbReference type="PROSITE" id="PS50970">
    <property type="entry name" value="HCY"/>
    <property type="match status" value="1"/>
</dbReference>
<dbReference type="PANTHER" id="PTHR46015">
    <property type="entry name" value="ZGC:172121"/>
    <property type="match status" value="1"/>
</dbReference>
<keyword evidence="1 5" id="KW-0489">Methyltransferase</keyword>
<dbReference type="InterPro" id="IPR036589">
    <property type="entry name" value="HCY_dom_sf"/>
</dbReference>
<comment type="cofactor">
    <cofactor evidence="5">
        <name>Zn(2+)</name>
        <dbReference type="ChEBI" id="CHEBI:29105"/>
    </cofactor>
</comment>
<dbReference type="GO" id="GO:0046872">
    <property type="term" value="F:metal ion binding"/>
    <property type="evidence" value="ECO:0007669"/>
    <property type="project" value="UniProtKB-KW"/>
</dbReference>
<evidence type="ECO:0000259" key="6">
    <source>
        <dbReference type="PROSITE" id="PS50970"/>
    </source>
</evidence>
<dbReference type="PANTHER" id="PTHR46015:SF1">
    <property type="entry name" value="HOMOCYSTEINE S-METHYLTRANSFERASE-LIKE ISOFORM 1"/>
    <property type="match status" value="1"/>
</dbReference>
<dbReference type="Gene3D" id="3.20.20.330">
    <property type="entry name" value="Homocysteine-binding-like domain"/>
    <property type="match status" value="1"/>
</dbReference>
<evidence type="ECO:0000256" key="3">
    <source>
        <dbReference type="ARBA" id="ARBA00022723"/>
    </source>
</evidence>
<keyword evidence="8" id="KW-1185">Reference proteome</keyword>
<dbReference type="Pfam" id="PF02574">
    <property type="entry name" value="S-methyl_trans"/>
    <property type="match status" value="1"/>
</dbReference>
<dbReference type="GO" id="GO:0032259">
    <property type="term" value="P:methylation"/>
    <property type="evidence" value="ECO:0007669"/>
    <property type="project" value="UniProtKB-KW"/>
</dbReference>
<keyword evidence="3 5" id="KW-0479">Metal-binding</keyword>
<dbReference type="EMBL" id="ML995476">
    <property type="protein sequence ID" value="KAF2146199.1"/>
    <property type="molecule type" value="Genomic_DNA"/>
</dbReference>
<accession>A0A6A6BPY0</accession>
<dbReference type="InterPro" id="IPR051486">
    <property type="entry name" value="Hcy_S-methyltransferase"/>
</dbReference>
<protein>
    <recommendedName>
        <fullName evidence="6">Hcy-binding domain-containing protein</fullName>
    </recommendedName>
</protein>